<accession>A0A7I5E6Q1</accession>
<protein>
    <submittedName>
        <fullName evidence="2">WS_DGAT_C domain-containing protein</fullName>
    </submittedName>
</protein>
<dbReference type="Proteomes" id="UP000025227">
    <property type="component" value="Unplaced"/>
</dbReference>
<sequence>MFPDARQLYIEDINLMRPRVICPSDANPASFVGQSIMSVLGRSSGAPKAALVTTFSAHPALNELPNLFSYGGSLLSGVTAREGRLLLDPVKFPNPHVLFALINVEGNSVQAHTRSHLSDEESGTCISLMDQLLQHGLRQKS</sequence>
<name>A0A7I5E6Q1_HAECO</name>
<organism evidence="1 2">
    <name type="scientific">Haemonchus contortus</name>
    <name type="common">Barber pole worm</name>
    <dbReference type="NCBI Taxonomy" id="6289"/>
    <lineage>
        <taxon>Eukaryota</taxon>
        <taxon>Metazoa</taxon>
        <taxon>Ecdysozoa</taxon>
        <taxon>Nematoda</taxon>
        <taxon>Chromadorea</taxon>
        <taxon>Rhabditida</taxon>
        <taxon>Rhabditina</taxon>
        <taxon>Rhabditomorpha</taxon>
        <taxon>Strongyloidea</taxon>
        <taxon>Trichostrongylidae</taxon>
        <taxon>Haemonchus</taxon>
    </lineage>
</organism>
<dbReference type="WBParaSite" id="HCON_00033260-00001">
    <property type="protein sequence ID" value="HCON_00033260-00001"/>
    <property type="gene ID" value="HCON_00033260"/>
</dbReference>
<reference evidence="2" key="1">
    <citation type="submission" date="2020-12" db="UniProtKB">
        <authorList>
            <consortium name="WormBaseParasite"/>
        </authorList>
    </citation>
    <scope>IDENTIFICATION</scope>
    <source>
        <strain evidence="2">MHco3</strain>
    </source>
</reference>
<dbReference type="AlphaFoldDB" id="A0A7I5E6Q1"/>
<proteinExistence type="predicted"/>
<keyword evidence="1" id="KW-1185">Reference proteome</keyword>
<evidence type="ECO:0000313" key="2">
    <source>
        <dbReference type="WBParaSite" id="HCON_00033260-00001"/>
    </source>
</evidence>
<dbReference type="OrthoDB" id="5851052at2759"/>
<evidence type="ECO:0000313" key="1">
    <source>
        <dbReference type="Proteomes" id="UP000025227"/>
    </source>
</evidence>